<sequence>MAVVSIILPFDAFFQPINCWHNCLLNVMSRIESNRLLDSIYSPNVHEELRRPRCKNPERGSDPSRGNPNRPLPKSGSAHISPHISPRALDIMTCVSHNIGRSFATCP</sequence>
<keyword evidence="3" id="KW-1185">Reference proteome</keyword>
<dbReference type="EMBL" id="JBFOLJ010000001">
    <property type="protein sequence ID" value="KAL2557698.1"/>
    <property type="molecule type" value="Genomic_DNA"/>
</dbReference>
<protein>
    <submittedName>
        <fullName evidence="2">Uncharacterized protein</fullName>
    </submittedName>
</protein>
<proteinExistence type="predicted"/>
<reference evidence="3" key="1">
    <citation type="submission" date="2024-07" db="EMBL/GenBank/DDBJ databases">
        <title>Two chromosome-level genome assemblies of Korean endemic species Abeliophyllum distichum and Forsythia ovata (Oleaceae).</title>
        <authorList>
            <person name="Jang H."/>
        </authorList>
    </citation>
    <scope>NUCLEOTIDE SEQUENCE [LARGE SCALE GENOMIC DNA]</scope>
</reference>
<gene>
    <name evidence="2" type="ORF">Fot_02437</name>
</gene>
<feature type="compositionally biased region" description="Basic and acidic residues" evidence="1">
    <location>
        <begin position="46"/>
        <end position="62"/>
    </location>
</feature>
<dbReference type="Proteomes" id="UP001604277">
    <property type="component" value="Unassembled WGS sequence"/>
</dbReference>
<comment type="caution">
    <text evidence="2">The sequence shown here is derived from an EMBL/GenBank/DDBJ whole genome shotgun (WGS) entry which is preliminary data.</text>
</comment>
<evidence type="ECO:0000313" key="2">
    <source>
        <dbReference type="EMBL" id="KAL2557698.1"/>
    </source>
</evidence>
<feature type="region of interest" description="Disordered" evidence="1">
    <location>
        <begin position="46"/>
        <end position="82"/>
    </location>
</feature>
<organism evidence="2 3">
    <name type="scientific">Forsythia ovata</name>
    <dbReference type="NCBI Taxonomy" id="205694"/>
    <lineage>
        <taxon>Eukaryota</taxon>
        <taxon>Viridiplantae</taxon>
        <taxon>Streptophyta</taxon>
        <taxon>Embryophyta</taxon>
        <taxon>Tracheophyta</taxon>
        <taxon>Spermatophyta</taxon>
        <taxon>Magnoliopsida</taxon>
        <taxon>eudicotyledons</taxon>
        <taxon>Gunneridae</taxon>
        <taxon>Pentapetalae</taxon>
        <taxon>asterids</taxon>
        <taxon>lamiids</taxon>
        <taxon>Lamiales</taxon>
        <taxon>Oleaceae</taxon>
        <taxon>Forsythieae</taxon>
        <taxon>Forsythia</taxon>
    </lineage>
</organism>
<name>A0ABD1X6V5_9LAMI</name>
<evidence type="ECO:0000313" key="3">
    <source>
        <dbReference type="Proteomes" id="UP001604277"/>
    </source>
</evidence>
<evidence type="ECO:0000256" key="1">
    <source>
        <dbReference type="SAM" id="MobiDB-lite"/>
    </source>
</evidence>
<accession>A0ABD1X6V5</accession>
<dbReference type="AlphaFoldDB" id="A0ABD1X6V5"/>